<feature type="compositionally biased region" description="Low complexity" evidence="1">
    <location>
        <begin position="190"/>
        <end position="208"/>
    </location>
</feature>
<accession>A0A2B7WYV3</accession>
<evidence type="ECO:0000256" key="1">
    <source>
        <dbReference type="SAM" id="MobiDB-lite"/>
    </source>
</evidence>
<dbReference type="OrthoDB" id="5409186at2759"/>
<keyword evidence="4" id="KW-1185">Reference proteome</keyword>
<comment type="caution">
    <text evidence="3">The sequence shown here is derived from an EMBL/GenBank/DDBJ whole genome shotgun (WGS) entry which is preliminary data.</text>
</comment>
<proteinExistence type="predicted"/>
<dbReference type="Proteomes" id="UP000224080">
    <property type="component" value="Unassembled WGS sequence"/>
</dbReference>
<keyword evidence="2" id="KW-0732">Signal</keyword>
<reference evidence="3 4" key="1">
    <citation type="submission" date="2017-10" db="EMBL/GenBank/DDBJ databases">
        <title>Comparative genomics in systemic dimorphic fungi from Ajellomycetaceae.</title>
        <authorList>
            <person name="Munoz J.F."/>
            <person name="Mcewen J.G."/>
            <person name="Clay O.K."/>
            <person name="Cuomo C.A."/>
        </authorList>
    </citation>
    <scope>NUCLEOTIDE SEQUENCE [LARGE SCALE GENOMIC DNA]</scope>
    <source>
        <strain evidence="3 4">UAMH130</strain>
    </source>
</reference>
<dbReference type="STRING" id="2060905.A0A2B7WYV3"/>
<feature type="signal peptide" evidence="2">
    <location>
        <begin position="1"/>
        <end position="18"/>
    </location>
</feature>
<organism evidence="3 4">
    <name type="scientific">Blastomyces parvus</name>
    <dbReference type="NCBI Taxonomy" id="2060905"/>
    <lineage>
        <taxon>Eukaryota</taxon>
        <taxon>Fungi</taxon>
        <taxon>Dikarya</taxon>
        <taxon>Ascomycota</taxon>
        <taxon>Pezizomycotina</taxon>
        <taxon>Eurotiomycetes</taxon>
        <taxon>Eurotiomycetidae</taxon>
        <taxon>Onygenales</taxon>
        <taxon>Ajellomycetaceae</taxon>
        <taxon>Blastomyces</taxon>
    </lineage>
</organism>
<evidence type="ECO:0000256" key="2">
    <source>
        <dbReference type="SAM" id="SignalP"/>
    </source>
</evidence>
<protein>
    <submittedName>
        <fullName evidence="3">Uncharacterized protein</fullName>
    </submittedName>
</protein>
<name>A0A2B7WYV3_9EURO</name>
<evidence type="ECO:0000313" key="3">
    <source>
        <dbReference type="EMBL" id="PGH01598.1"/>
    </source>
</evidence>
<feature type="chain" id="PRO_5012541346" evidence="2">
    <location>
        <begin position="19"/>
        <end position="232"/>
    </location>
</feature>
<gene>
    <name evidence="3" type="ORF">GX51_05163</name>
</gene>
<sequence>MRAQYFAAAALFATSAVATSTWTRVTSPVDSLHGLRIRQSGGSFEPEGRKDVCPNGSGCLTNGRCCPDTEGPEGCLAQLTKTNIPTYAPPVTPTEYPTPTDSPTEPTEYPTETPTETPTEYPTETPTETPTEYPTDAPTETDDHCDVPTDYPTDSPTDSPTGYPTGYPTGTDAPPYPTNPPSEPTYPVHPTGGSPSEPTETPPYEEGGANSLKVVTGASALLALISFIQNAL</sequence>
<feature type="compositionally biased region" description="Low complexity" evidence="1">
    <location>
        <begin position="148"/>
        <end position="173"/>
    </location>
</feature>
<dbReference type="AlphaFoldDB" id="A0A2B7WYV3"/>
<feature type="region of interest" description="Disordered" evidence="1">
    <location>
        <begin position="84"/>
        <end position="209"/>
    </location>
</feature>
<dbReference type="EMBL" id="PDNC01000070">
    <property type="protein sequence ID" value="PGH01598.1"/>
    <property type="molecule type" value="Genomic_DNA"/>
</dbReference>
<feature type="compositionally biased region" description="Pro residues" evidence="1">
    <location>
        <begin position="174"/>
        <end position="184"/>
    </location>
</feature>
<feature type="compositionally biased region" description="Low complexity" evidence="1">
    <location>
        <begin position="93"/>
        <end position="138"/>
    </location>
</feature>
<evidence type="ECO:0000313" key="4">
    <source>
        <dbReference type="Proteomes" id="UP000224080"/>
    </source>
</evidence>